<dbReference type="GeneID" id="85442327"/>
<comment type="caution">
    <text evidence="2">The sequence shown here is derived from an EMBL/GenBank/DDBJ whole genome shotgun (WGS) entry which is preliminary data.</text>
</comment>
<evidence type="ECO:0000256" key="1">
    <source>
        <dbReference type="SAM" id="MobiDB-lite"/>
    </source>
</evidence>
<evidence type="ECO:0000313" key="3">
    <source>
        <dbReference type="Proteomes" id="UP001230504"/>
    </source>
</evidence>
<organism evidence="2 3">
    <name type="scientific">Colletotrichum navitas</name>
    <dbReference type="NCBI Taxonomy" id="681940"/>
    <lineage>
        <taxon>Eukaryota</taxon>
        <taxon>Fungi</taxon>
        <taxon>Dikarya</taxon>
        <taxon>Ascomycota</taxon>
        <taxon>Pezizomycotina</taxon>
        <taxon>Sordariomycetes</taxon>
        <taxon>Hypocreomycetidae</taxon>
        <taxon>Glomerellales</taxon>
        <taxon>Glomerellaceae</taxon>
        <taxon>Colletotrichum</taxon>
        <taxon>Colletotrichum graminicola species complex</taxon>
    </lineage>
</organism>
<dbReference type="RefSeq" id="XP_060413013.1">
    <property type="nucleotide sequence ID" value="XM_060558087.1"/>
</dbReference>
<dbReference type="AlphaFoldDB" id="A0AAD8V4K9"/>
<accession>A0AAD8V4K9</accession>
<proteinExistence type="predicted"/>
<dbReference type="EMBL" id="JAHLJV010000039">
    <property type="protein sequence ID" value="KAK1586045.1"/>
    <property type="molecule type" value="Genomic_DNA"/>
</dbReference>
<evidence type="ECO:0000313" key="2">
    <source>
        <dbReference type="EMBL" id="KAK1586045.1"/>
    </source>
</evidence>
<feature type="region of interest" description="Disordered" evidence="1">
    <location>
        <begin position="1"/>
        <end position="23"/>
    </location>
</feature>
<reference evidence="2" key="1">
    <citation type="submission" date="2021-06" db="EMBL/GenBank/DDBJ databases">
        <title>Comparative genomics, transcriptomics and evolutionary studies reveal genomic signatures of adaptation to plant cell wall in hemibiotrophic fungi.</title>
        <authorList>
            <consortium name="DOE Joint Genome Institute"/>
            <person name="Baroncelli R."/>
            <person name="Diaz J.F."/>
            <person name="Benocci T."/>
            <person name="Peng M."/>
            <person name="Battaglia E."/>
            <person name="Haridas S."/>
            <person name="Andreopoulos W."/>
            <person name="Labutti K."/>
            <person name="Pangilinan J."/>
            <person name="Floch G.L."/>
            <person name="Makela M.R."/>
            <person name="Henrissat B."/>
            <person name="Grigoriev I.V."/>
            <person name="Crouch J.A."/>
            <person name="De Vries R.P."/>
            <person name="Sukno S.A."/>
            <person name="Thon M.R."/>
        </authorList>
    </citation>
    <scope>NUCLEOTIDE SEQUENCE</scope>
    <source>
        <strain evidence="2">CBS 125086</strain>
    </source>
</reference>
<keyword evidence="3" id="KW-1185">Reference proteome</keyword>
<dbReference type="Proteomes" id="UP001230504">
    <property type="component" value="Unassembled WGS sequence"/>
</dbReference>
<protein>
    <submittedName>
        <fullName evidence="2">Uncharacterized protein</fullName>
    </submittedName>
</protein>
<gene>
    <name evidence="2" type="ORF">LY79DRAFT_557346</name>
</gene>
<sequence length="250" mass="27053">MSGASLAHAANGSLQRPSSTRQRWAGLDEITGSPSRAAGNRQVCWVTHPALGWANLPIYHAANAVTDIRNLGPAFRPSADGNSVTLKLALCIRPGAQHEPRNEMTGRTSSAPSVVAQSTLVRKGSTSDPVLSREPHCCTGFDERSARRWLLAGVARGRGALSYPVPLPAASTLLLAASHPRWELMAVAFSHRRPSCILMSQTTAVGRPVSSSYEVLGPSEISPVCRHRGCCRRRRCQCRRLSPPLRRFHP</sequence>
<feature type="compositionally biased region" description="Polar residues" evidence="1">
    <location>
        <begin position="12"/>
        <end position="22"/>
    </location>
</feature>
<name>A0AAD8V4K9_9PEZI</name>